<dbReference type="EMBL" id="JACVVK020000214">
    <property type="protein sequence ID" value="KAK7484172.1"/>
    <property type="molecule type" value="Genomic_DNA"/>
</dbReference>
<dbReference type="Proteomes" id="UP001519460">
    <property type="component" value="Unassembled WGS sequence"/>
</dbReference>
<keyword evidence="2" id="KW-0472">Membrane</keyword>
<evidence type="ECO:0000313" key="4">
    <source>
        <dbReference type="Proteomes" id="UP001519460"/>
    </source>
</evidence>
<dbReference type="AlphaFoldDB" id="A0ABD0KAW1"/>
<gene>
    <name evidence="3" type="ORF">BaRGS_00024542</name>
</gene>
<evidence type="ECO:0000256" key="1">
    <source>
        <dbReference type="SAM" id="MobiDB-lite"/>
    </source>
</evidence>
<comment type="caution">
    <text evidence="3">The sequence shown here is derived from an EMBL/GenBank/DDBJ whole genome shotgun (WGS) entry which is preliminary data.</text>
</comment>
<protein>
    <submittedName>
        <fullName evidence="3">Uncharacterized protein</fullName>
    </submittedName>
</protein>
<feature type="compositionally biased region" description="Polar residues" evidence="1">
    <location>
        <begin position="80"/>
        <end position="89"/>
    </location>
</feature>
<keyword evidence="2" id="KW-0812">Transmembrane</keyword>
<feature type="compositionally biased region" description="Basic and acidic residues" evidence="1">
    <location>
        <begin position="39"/>
        <end position="54"/>
    </location>
</feature>
<name>A0ABD0KAW1_9CAEN</name>
<evidence type="ECO:0000256" key="2">
    <source>
        <dbReference type="SAM" id="Phobius"/>
    </source>
</evidence>
<evidence type="ECO:0000313" key="3">
    <source>
        <dbReference type="EMBL" id="KAK7484172.1"/>
    </source>
</evidence>
<keyword evidence="2" id="KW-1133">Transmembrane helix</keyword>
<reference evidence="3 4" key="1">
    <citation type="journal article" date="2023" name="Sci. Data">
        <title>Genome assembly of the Korean intertidal mud-creeper Batillaria attramentaria.</title>
        <authorList>
            <person name="Patra A.K."/>
            <person name="Ho P.T."/>
            <person name="Jun S."/>
            <person name="Lee S.J."/>
            <person name="Kim Y."/>
            <person name="Won Y.J."/>
        </authorList>
    </citation>
    <scope>NUCLEOTIDE SEQUENCE [LARGE SCALE GENOMIC DNA]</scope>
    <source>
        <strain evidence="3">Wonlab-2016</strain>
    </source>
</reference>
<proteinExistence type="predicted"/>
<feature type="region of interest" description="Disordered" evidence="1">
    <location>
        <begin position="35"/>
        <end position="96"/>
    </location>
</feature>
<feature type="non-terminal residue" evidence="3">
    <location>
        <position position="1"/>
    </location>
</feature>
<keyword evidence="4" id="KW-1185">Reference proteome</keyword>
<organism evidence="3 4">
    <name type="scientific">Batillaria attramentaria</name>
    <dbReference type="NCBI Taxonomy" id="370345"/>
    <lineage>
        <taxon>Eukaryota</taxon>
        <taxon>Metazoa</taxon>
        <taxon>Spiralia</taxon>
        <taxon>Lophotrochozoa</taxon>
        <taxon>Mollusca</taxon>
        <taxon>Gastropoda</taxon>
        <taxon>Caenogastropoda</taxon>
        <taxon>Sorbeoconcha</taxon>
        <taxon>Cerithioidea</taxon>
        <taxon>Batillariidae</taxon>
        <taxon>Batillaria</taxon>
    </lineage>
</organism>
<sequence>NGGSNTGAIVGGVLGGLAGLALVIGGVWCYKKKMTSGETLEKKEGAPLKEKPAEKTPMLGNQAAPQPEKDPELGKPPASQPENNKTSGDQPPPVSV</sequence>
<accession>A0ABD0KAW1</accession>
<feature type="transmembrane region" description="Helical" evidence="2">
    <location>
        <begin position="6"/>
        <end position="30"/>
    </location>
</feature>